<evidence type="ECO:0000313" key="4">
    <source>
        <dbReference type="Proteomes" id="UP000800235"/>
    </source>
</evidence>
<dbReference type="InterPro" id="IPR055222">
    <property type="entry name" value="PRISE-like_Rossmann-fold"/>
</dbReference>
<sequence>MPEGRILVTGASGLVGRDCMEYYSKLGYTVTAVSRKPPLQTYGAQFLSVDLSDEDACVKAFSPLTDVVQIVFAALHEEADLVKGWQAKGHIDRNGLMLRNCVEAVLKGAQGLKNITILQGPKAYGVHVHPVRPGAREDRDEDRSIPNFYWAQEDYLKERQIGQPWSWNVLRPALVIGMAVGGAMNLIAAIGVYASVLKLRGESLHFPGKGSVMLEATDTGVIAECAEWCLRSEKSKNQCFNITNGEFMSVKEEWPLIAECFGMKPGEEKPLSFKDDLPQFAEEWDQVREKYGLKAPKLDWFLGQSTQFAEFVFGRVPSAPSAMSCIKVRKAGFNGMLYTDEMLKKWFRKYQEEGLLPPSEGKSEMNKL</sequence>
<dbReference type="SUPFAM" id="SSF51735">
    <property type="entry name" value="NAD(P)-binding Rossmann-fold domains"/>
    <property type="match status" value="1"/>
</dbReference>
<dbReference type="PANTHER" id="PTHR32487:SF0">
    <property type="entry name" value="3-OXO-DELTA(4,5)-STEROID 5-BETA-REDUCTASE"/>
    <property type="match status" value="1"/>
</dbReference>
<dbReference type="Proteomes" id="UP000800235">
    <property type="component" value="Unassembled WGS sequence"/>
</dbReference>
<dbReference type="OrthoDB" id="1731983at2759"/>
<dbReference type="EMBL" id="MU007101">
    <property type="protein sequence ID" value="KAF2421151.1"/>
    <property type="molecule type" value="Genomic_DNA"/>
</dbReference>
<dbReference type="AlphaFoldDB" id="A0A9P4NH23"/>
<protein>
    <submittedName>
        <fullName evidence="3">Nucleoside-diphosphate-sugar epimerase</fullName>
    </submittedName>
</protein>
<evidence type="ECO:0000313" key="3">
    <source>
        <dbReference type="EMBL" id="KAF2421151.1"/>
    </source>
</evidence>
<gene>
    <name evidence="3" type="ORF">EJ08DRAFT_702129</name>
</gene>
<reference evidence="3" key="1">
    <citation type="journal article" date="2020" name="Stud. Mycol.">
        <title>101 Dothideomycetes genomes: a test case for predicting lifestyles and emergence of pathogens.</title>
        <authorList>
            <person name="Haridas S."/>
            <person name="Albert R."/>
            <person name="Binder M."/>
            <person name="Bloem J."/>
            <person name="Labutti K."/>
            <person name="Salamov A."/>
            <person name="Andreopoulos B."/>
            <person name="Baker S."/>
            <person name="Barry K."/>
            <person name="Bills G."/>
            <person name="Bluhm B."/>
            <person name="Cannon C."/>
            <person name="Castanera R."/>
            <person name="Culley D."/>
            <person name="Daum C."/>
            <person name="Ezra D."/>
            <person name="Gonzalez J."/>
            <person name="Henrissat B."/>
            <person name="Kuo A."/>
            <person name="Liang C."/>
            <person name="Lipzen A."/>
            <person name="Lutzoni F."/>
            <person name="Magnuson J."/>
            <person name="Mondo S."/>
            <person name="Nolan M."/>
            <person name="Ohm R."/>
            <person name="Pangilinan J."/>
            <person name="Park H.-J."/>
            <person name="Ramirez L."/>
            <person name="Alfaro M."/>
            <person name="Sun H."/>
            <person name="Tritt A."/>
            <person name="Yoshinaga Y."/>
            <person name="Zwiers L.-H."/>
            <person name="Turgeon B."/>
            <person name="Goodwin S."/>
            <person name="Spatafora J."/>
            <person name="Crous P."/>
            <person name="Grigoriev I."/>
        </authorList>
    </citation>
    <scope>NUCLEOTIDE SEQUENCE</scope>
    <source>
        <strain evidence="3">CBS 130266</strain>
    </source>
</reference>
<accession>A0A9P4NH23</accession>
<dbReference type="InterPro" id="IPR036291">
    <property type="entry name" value="NAD(P)-bd_dom_sf"/>
</dbReference>
<proteinExistence type="predicted"/>
<name>A0A9P4NH23_9PEZI</name>
<comment type="caution">
    <text evidence="3">The sequence shown here is derived from an EMBL/GenBank/DDBJ whole genome shotgun (WGS) entry which is preliminary data.</text>
</comment>
<feature type="transmembrane region" description="Helical" evidence="1">
    <location>
        <begin position="173"/>
        <end position="196"/>
    </location>
</feature>
<keyword evidence="4" id="KW-1185">Reference proteome</keyword>
<keyword evidence="1" id="KW-0812">Transmembrane</keyword>
<organism evidence="3 4">
    <name type="scientific">Tothia fuscella</name>
    <dbReference type="NCBI Taxonomy" id="1048955"/>
    <lineage>
        <taxon>Eukaryota</taxon>
        <taxon>Fungi</taxon>
        <taxon>Dikarya</taxon>
        <taxon>Ascomycota</taxon>
        <taxon>Pezizomycotina</taxon>
        <taxon>Dothideomycetes</taxon>
        <taxon>Pleosporomycetidae</taxon>
        <taxon>Venturiales</taxon>
        <taxon>Cylindrosympodiaceae</taxon>
        <taxon>Tothia</taxon>
    </lineage>
</organism>
<keyword evidence="1" id="KW-0472">Membrane</keyword>
<dbReference type="Pfam" id="PF22917">
    <property type="entry name" value="PRISE"/>
    <property type="match status" value="1"/>
</dbReference>
<evidence type="ECO:0000259" key="2">
    <source>
        <dbReference type="Pfam" id="PF22917"/>
    </source>
</evidence>
<dbReference type="Gene3D" id="3.40.50.720">
    <property type="entry name" value="NAD(P)-binding Rossmann-like Domain"/>
    <property type="match status" value="1"/>
</dbReference>
<keyword evidence="1" id="KW-1133">Transmembrane helix</keyword>
<evidence type="ECO:0000256" key="1">
    <source>
        <dbReference type="SAM" id="Phobius"/>
    </source>
</evidence>
<feature type="domain" description="PRISE-like Rossmann-fold" evidence="2">
    <location>
        <begin position="65"/>
        <end position="299"/>
    </location>
</feature>
<dbReference type="PANTHER" id="PTHR32487">
    <property type="entry name" value="3-OXO-DELTA(4,5)-STEROID 5-BETA-REDUCTASE"/>
    <property type="match status" value="1"/>
</dbReference>